<evidence type="ECO:0000313" key="7">
    <source>
        <dbReference type="EMBL" id="PVU85389.1"/>
    </source>
</evidence>
<keyword evidence="4 6" id="KW-1133">Transmembrane helix</keyword>
<evidence type="ECO:0000256" key="2">
    <source>
        <dbReference type="ARBA" id="ARBA00006824"/>
    </source>
</evidence>
<sequence>MSFSKFWNSSAKKYPVFTMVITNGTLAATGNILAQSLSFFSDENKEKHKSFFEKFELSQTVRFFAYGMMFAPFSFKWFSYLDRRFPFRSISPSVKPKKNFAYWSVVGKRLSADQLLFSPLAAGAFIAVMGAMEKKSLQEIKERFNERYFKTLIGSYILWPAVQVINFSIIPLIYRVPFAGVASVIWNCFLSILNARHKENAFIAEELELLKG</sequence>
<dbReference type="EMBL" id="MBFT01001093">
    <property type="protein sequence ID" value="PVU85389.1"/>
    <property type="molecule type" value="Genomic_DNA"/>
</dbReference>
<feature type="transmembrane region" description="Helical" evidence="6">
    <location>
        <begin position="176"/>
        <end position="193"/>
    </location>
</feature>
<keyword evidence="3 6" id="KW-0812">Transmembrane</keyword>
<organism evidence="8 9">
    <name type="scientific">Furculomyces boomerangus</name>
    <dbReference type="NCBI Taxonomy" id="61424"/>
    <lineage>
        <taxon>Eukaryota</taxon>
        <taxon>Fungi</taxon>
        <taxon>Fungi incertae sedis</taxon>
        <taxon>Zoopagomycota</taxon>
        <taxon>Kickxellomycotina</taxon>
        <taxon>Harpellomycetes</taxon>
        <taxon>Harpellales</taxon>
        <taxon>Harpellaceae</taxon>
        <taxon>Furculomyces</taxon>
    </lineage>
</organism>
<dbReference type="InterPro" id="IPR007248">
    <property type="entry name" value="Mpv17_PMP22"/>
</dbReference>
<gene>
    <name evidence="8" type="ORF">BB559_001101</name>
    <name evidence="7" type="ORF">BB559_007062</name>
</gene>
<evidence type="ECO:0000256" key="1">
    <source>
        <dbReference type="ARBA" id="ARBA00004141"/>
    </source>
</evidence>
<name>A0A2T9Z382_9FUNG</name>
<feature type="transmembrane region" description="Helical" evidence="6">
    <location>
        <begin position="153"/>
        <end position="170"/>
    </location>
</feature>
<dbReference type="AlphaFoldDB" id="A0A2T9Z382"/>
<dbReference type="OrthoDB" id="10267969at2759"/>
<dbReference type="Pfam" id="PF04117">
    <property type="entry name" value="Mpv17_PMP22"/>
    <property type="match status" value="1"/>
</dbReference>
<comment type="similarity">
    <text evidence="2 6">Belongs to the peroxisomal membrane protein PXMP2/4 family.</text>
</comment>
<dbReference type="GO" id="GO:0016020">
    <property type="term" value="C:membrane"/>
    <property type="evidence" value="ECO:0007669"/>
    <property type="project" value="UniProtKB-SubCell"/>
</dbReference>
<evidence type="ECO:0000256" key="3">
    <source>
        <dbReference type="ARBA" id="ARBA00022692"/>
    </source>
</evidence>
<dbReference type="GO" id="GO:0005739">
    <property type="term" value="C:mitochondrion"/>
    <property type="evidence" value="ECO:0007669"/>
    <property type="project" value="TreeGrafter"/>
</dbReference>
<evidence type="ECO:0000313" key="8">
    <source>
        <dbReference type="EMBL" id="PVU98996.1"/>
    </source>
</evidence>
<accession>A0A2T9Z382</accession>
<dbReference type="EMBL" id="MBFT01000058">
    <property type="protein sequence ID" value="PVU98996.1"/>
    <property type="molecule type" value="Genomic_DNA"/>
</dbReference>
<evidence type="ECO:0000256" key="6">
    <source>
        <dbReference type="RuleBase" id="RU363053"/>
    </source>
</evidence>
<feature type="transmembrane region" description="Helical" evidence="6">
    <location>
        <begin position="115"/>
        <end position="132"/>
    </location>
</feature>
<dbReference type="STRING" id="61424.A0A2T9Z382"/>
<keyword evidence="9" id="KW-1185">Reference proteome</keyword>
<dbReference type="PANTHER" id="PTHR11266">
    <property type="entry name" value="PEROXISOMAL MEMBRANE PROTEIN 2, PXMP2 MPV17"/>
    <property type="match status" value="1"/>
</dbReference>
<dbReference type="PANTHER" id="PTHR11266:SF50">
    <property type="entry name" value="VACUOLAR MEMBRANE PROTEIN YOR292C"/>
    <property type="match status" value="1"/>
</dbReference>
<protein>
    <recommendedName>
        <fullName evidence="10">Protein SYM1</fullName>
    </recommendedName>
</protein>
<proteinExistence type="inferred from homology"/>
<reference evidence="8 9" key="1">
    <citation type="journal article" date="2018" name="MBio">
        <title>Comparative Genomics Reveals the Core Gene Toolbox for the Fungus-Insect Symbiosis.</title>
        <authorList>
            <person name="Wang Y."/>
            <person name="Stata M."/>
            <person name="Wang W."/>
            <person name="Stajich J.E."/>
            <person name="White M.M."/>
            <person name="Moncalvo J.M."/>
        </authorList>
    </citation>
    <scope>NUCLEOTIDE SEQUENCE [LARGE SCALE GENOMIC DNA]</scope>
    <source>
        <strain evidence="8 9">AUS-77-4</strain>
    </source>
</reference>
<evidence type="ECO:0000256" key="5">
    <source>
        <dbReference type="ARBA" id="ARBA00023136"/>
    </source>
</evidence>
<dbReference type="Proteomes" id="UP000245699">
    <property type="component" value="Unassembled WGS sequence"/>
</dbReference>
<evidence type="ECO:0000256" key="4">
    <source>
        <dbReference type="ARBA" id="ARBA00022989"/>
    </source>
</evidence>
<comment type="caution">
    <text evidence="8">The sequence shown here is derived from an EMBL/GenBank/DDBJ whole genome shotgun (WGS) entry which is preliminary data.</text>
</comment>
<keyword evidence="5 6" id="KW-0472">Membrane</keyword>
<evidence type="ECO:0000313" key="9">
    <source>
        <dbReference type="Proteomes" id="UP000245699"/>
    </source>
</evidence>
<comment type="subcellular location">
    <subcellularLocation>
        <location evidence="1">Membrane</location>
        <topology evidence="1">Multi-pass membrane protein</topology>
    </subcellularLocation>
</comment>
<feature type="transmembrane region" description="Helical" evidence="6">
    <location>
        <begin position="61"/>
        <end position="79"/>
    </location>
</feature>
<feature type="transmembrane region" description="Helical" evidence="6">
    <location>
        <begin position="20"/>
        <end position="40"/>
    </location>
</feature>
<evidence type="ECO:0008006" key="10">
    <source>
        <dbReference type="Google" id="ProtNLM"/>
    </source>
</evidence>